<dbReference type="RefSeq" id="WP_305998309.1">
    <property type="nucleotide sequence ID" value="NZ_JASNFN010000002.1"/>
</dbReference>
<dbReference type="Pfam" id="PF19631">
    <property type="entry name" value="Trypco2"/>
    <property type="match status" value="1"/>
</dbReference>
<comment type="caution">
    <text evidence="2">The sequence shown here is derived from an EMBL/GenBank/DDBJ whole genome shotgun (WGS) entry which is preliminary data.</text>
</comment>
<organism evidence="2 3">
    <name type="scientific">Blastococcus carthaginiensis</name>
    <dbReference type="NCBI Taxonomy" id="3050034"/>
    <lineage>
        <taxon>Bacteria</taxon>
        <taxon>Bacillati</taxon>
        <taxon>Actinomycetota</taxon>
        <taxon>Actinomycetes</taxon>
        <taxon>Geodermatophilales</taxon>
        <taxon>Geodermatophilaceae</taxon>
        <taxon>Blastococcus</taxon>
    </lineage>
</organism>
<evidence type="ECO:0000313" key="2">
    <source>
        <dbReference type="EMBL" id="MDP5181590.1"/>
    </source>
</evidence>
<reference evidence="3" key="1">
    <citation type="submission" date="2023-05" db="EMBL/GenBank/DDBJ databases">
        <title>Draft genome of Pseudofrankia sp. BMG5.37.</title>
        <authorList>
            <person name="Gtari M."/>
            <person name="Ghodhbane F."/>
            <person name="Sbissi I."/>
        </authorList>
    </citation>
    <scope>NUCLEOTIDE SEQUENCE [LARGE SCALE GENOMIC DNA]</scope>
    <source>
        <strain evidence="3">BMG 814</strain>
    </source>
</reference>
<dbReference type="Proteomes" id="UP001233673">
    <property type="component" value="Unassembled WGS sequence"/>
</dbReference>
<sequence length="105" mass="11325">MDVATADLADTLTSLRQQLTSAMQQGERESLRFELGAIEIEFGVVVTRDASAEGGVRFGVVSFGAKGSHSQEVTHRLALTLTPVLDDGARRRPALVRDSTAEEPR</sequence>
<keyword evidence="3" id="KW-1185">Reference proteome</keyword>
<feature type="domain" description="Trypsin-co-occurring" evidence="1">
    <location>
        <begin position="7"/>
        <end position="83"/>
    </location>
</feature>
<gene>
    <name evidence="2" type="ORF">QOZ88_02985</name>
</gene>
<evidence type="ECO:0000313" key="3">
    <source>
        <dbReference type="Proteomes" id="UP001233673"/>
    </source>
</evidence>
<evidence type="ECO:0000259" key="1">
    <source>
        <dbReference type="Pfam" id="PF19631"/>
    </source>
</evidence>
<dbReference type="InterPro" id="IPR045608">
    <property type="entry name" value="Trypco2"/>
</dbReference>
<proteinExistence type="predicted"/>
<accession>A0ABT9I7N9</accession>
<name>A0ABT9I7N9_9ACTN</name>
<dbReference type="EMBL" id="JASNFN010000002">
    <property type="protein sequence ID" value="MDP5181590.1"/>
    <property type="molecule type" value="Genomic_DNA"/>
</dbReference>
<protein>
    <recommendedName>
        <fullName evidence="1">Trypsin-co-occurring domain-containing protein</fullName>
    </recommendedName>
</protein>